<feature type="coiled-coil region" evidence="1">
    <location>
        <begin position="115"/>
        <end position="149"/>
    </location>
</feature>
<organism evidence="3 4">
    <name type="scientific">Aureobasidium melanogenum (strain CBS 110374)</name>
    <name type="common">Aureobasidium pullulans var. melanogenum</name>
    <dbReference type="NCBI Taxonomy" id="1043003"/>
    <lineage>
        <taxon>Eukaryota</taxon>
        <taxon>Fungi</taxon>
        <taxon>Dikarya</taxon>
        <taxon>Ascomycota</taxon>
        <taxon>Pezizomycotina</taxon>
        <taxon>Dothideomycetes</taxon>
        <taxon>Dothideomycetidae</taxon>
        <taxon>Dothideales</taxon>
        <taxon>Saccotheciaceae</taxon>
        <taxon>Aureobasidium</taxon>
    </lineage>
</organism>
<sequence>MAPIFRYNLTLSTLITHVHPPSPSPRDRHSNEDKGPKSPRLRLDSIEIAKLNTQLASLSEQISKRNDKIKNYRSLHAEHMTSIQHNITPYIRRQLELDAAGRGIQKGSPYQMHLMMNLRIRVQFLRDRIDQMTAENASDEEKIGQLEKMLGIEKNDIQNGEDDA</sequence>
<proteinExistence type="predicted"/>
<feature type="compositionally biased region" description="Basic and acidic residues" evidence="2">
    <location>
        <begin position="25"/>
        <end position="40"/>
    </location>
</feature>
<accession>A0A074VG51</accession>
<dbReference type="Proteomes" id="UP000030672">
    <property type="component" value="Unassembled WGS sequence"/>
</dbReference>
<gene>
    <name evidence="3" type="ORF">M437DRAFT_87722</name>
</gene>
<dbReference type="AlphaFoldDB" id="A0A074VG51"/>
<evidence type="ECO:0000256" key="2">
    <source>
        <dbReference type="SAM" id="MobiDB-lite"/>
    </source>
</evidence>
<protein>
    <submittedName>
        <fullName evidence="3">Uncharacterized protein</fullName>
    </submittedName>
</protein>
<evidence type="ECO:0000313" key="3">
    <source>
        <dbReference type="EMBL" id="KEQ59458.1"/>
    </source>
</evidence>
<keyword evidence="1" id="KW-0175">Coiled coil</keyword>
<name>A0A074VG51_AURM1</name>
<dbReference type="HOGENOM" id="CLU_137467_0_0_1"/>
<feature type="region of interest" description="Disordered" evidence="2">
    <location>
        <begin position="17"/>
        <end position="40"/>
    </location>
</feature>
<evidence type="ECO:0000313" key="4">
    <source>
        <dbReference type="Proteomes" id="UP000030672"/>
    </source>
</evidence>
<evidence type="ECO:0000256" key="1">
    <source>
        <dbReference type="SAM" id="Coils"/>
    </source>
</evidence>
<dbReference type="GeneID" id="63922065"/>
<reference evidence="3 4" key="1">
    <citation type="journal article" date="2014" name="BMC Genomics">
        <title>Genome sequencing of four Aureobasidium pullulans varieties: biotechnological potential, stress tolerance, and description of new species.</title>
        <authorList>
            <person name="Gostin Ar C."/>
            <person name="Ohm R.A."/>
            <person name="Kogej T."/>
            <person name="Sonjak S."/>
            <person name="Turk M."/>
            <person name="Zajc J."/>
            <person name="Zalar P."/>
            <person name="Grube M."/>
            <person name="Sun H."/>
            <person name="Han J."/>
            <person name="Sharma A."/>
            <person name="Chiniquy J."/>
            <person name="Ngan C.Y."/>
            <person name="Lipzen A."/>
            <person name="Barry K."/>
            <person name="Grigoriev I.V."/>
            <person name="Gunde-Cimerman N."/>
        </authorList>
    </citation>
    <scope>NUCLEOTIDE SEQUENCE [LARGE SCALE GENOMIC DNA]</scope>
    <source>
        <strain evidence="3 4">CBS 110374</strain>
    </source>
</reference>
<dbReference type="EMBL" id="KL584848">
    <property type="protein sequence ID" value="KEQ59458.1"/>
    <property type="molecule type" value="Genomic_DNA"/>
</dbReference>
<dbReference type="RefSeq" id="XP_040876481.1">
    <property type="nucleotide sequence ID" value="XM_041028692.1"/>
</dbReference>
<keyword evidence="4" id="KW-1185">Reference proteome</keyword>